<proteinExistence type="predicted"/>
<dbReference type="Pfam" id="PF13858">
    <property type="entry name" value="DUF4199"/>
    <property type="match status" value="1"/>
</dbReference>
<gene>
    <name evidence="2" type="ORF">FPE01S_05_00100</name>
</gene>
<dbReference type="OrthoDB" id="676444at2"/>
<evidence type="ECO:0000313" key="2">
    <source>
        <dbReference type="EMBL" id="GAO45313.1"/>
    </source>
</evidence>
<comment type="caution">
    <text evidence="2">The sequence shown here is derived from an EMBL/GenBank/DDBJ whole genome shotgun (WGS) entry which is preliminary data.</text>
</comment>
<sequence>MIRRVALITGVSLGLLYGIVLFATYQAGIPVMASFLNIYTWFPLIIVPVGAVAWWLRRNLVPVPDLKELLQYAFLAYVVYEVLYAMCTYGLFGLYDRTANDQLIRHLLAQTEAKMAGQQVPKEKLDEIRKLAGSEKGPLTIRKVLLGFGTNLVLDFIKSLFIATITKQTVHPKR</sequence>
<feature type="transmembrane region" description="Helical" evidence="1">
    <location>
        <begin position="69"/>
        <end position="92"/>
    </location>
</feature>
<keyword evidence="1" id="KW-0472">Membrane</keyword>
<reference evidence="2 3" key="1">
    <citation type="submission" date="2015-04" db="EMBL/GenBank/DDBJ databases">
        <title>Whole genome shotgun sequence of Flavihumibacter petaseus NBRC 106054.</title>
        <authorList>
            <person name="Miyazawa S."/>
            <person name="Hosoyama A."/>
            <person name="Hashimoto M."/>
            <person name="Noguchi M."/>
            <person name="Tsuchikane K."/>
            <person name="Ohji S."/>
            <person name="Yamazoe A."/>
            <person name="Ichikawa N."/>
            <person name="Kimura A."/>
            <person name="Fujita N."/>
        </authorList>
    </citation>
    <scope>NUCLEOTIDE SEQUENCE [LARGE SCALE GENOMIC DNA]</scope>
    <source>
        <strain evidence="2 3">NBRC 106054</strain>
    </source>
</reference>
<evidence type="ECO:0000313" key="3">
    <source>
        <dbReference type="Proteomes" id="UP000033121"/>
    </source>
</evidence>
<dbReference type="EMBL" id="BBWV01000005">
    <property type="protein sequence ID" value="GAO45313.1"/>
    <property type="molecule type" value="Genomic_DNA"/>
</dbReference>
<feature type="transmembrane region" description="Helical" evidence="1">
    <location>
        <begin position="38"/>
        <end position="57"/>
    </location>
</feature>
<evidence type="ECO:0000256" key="1">
    <source>
        <dbReference type="SAM" id="Phobius"/>
    </source>
</evidence>
<protein>
    <recommendedName>
        <fullName evidence="4">DUF4199 domain-containing protein</fullName>
    </recommendedName>
</protein>
<keyword evidence="1" id="KW-0812">Transmembrane</keyword>
<name>A0A0E9N681_9BACT</name>
<organism evidence="2 3">
    <name type="scientific">Flavihumibacter petaseus NBRC 106054</name>
    <dbReference type="NCBI Taxonomy" id="1220578"/>
    <lineage>
        <taxon>Bacteria</taxon>
        <taxon>Pseudomonadati</taxon>
        <taxon>Bacteroidota</taxon>
        <taxon>Chitinophagia</taxon>
        <taxon>Chitinophagales</taxon>
        <taxon>Chitinophagaceae</taxon>
        <taxon>Flavihumibacter</taxon>
    </lineage>
</organism>
<dbReference type="InterPro" id="IPR025250">
    <property type="entry name" value="DUF4199"/>
</dbReference>
<keyword evidence="1" id="KW-1133">Transmembrane helix</keyword>
<dbReference type="RefSeq" id="WP_046371336.1">
    <property type="nucleotide sequence ID" value="NZ_BBWV01000005.1"/>
</dbReference>
<dbReference type="STRING" id="1220578.FPE01S_05_00100"/>
<evidence type="ECO:0008006" key="4">
    <source>
        <dbReference type="Google" id="ProtNLM"/>
    </source>
</evidence>
<accession>A0A0E9N681</accession>
<keyword evidence="3" id="KW-1185">Reference proteome</keyword>
<feature type="transmembrane region" description="Helical" evidence="1">
    <location>
        <begin position="144"/>
        <end position="165"/>
    </location>
</feature>
<dbReference type="AlphaFoldDB" id="A0A0E9N681"/>
<dbReference type="Proteomes" id="UP000033121">
    <property type="component" value="Unassembled WGS sequence"/>
</dbReference>
<feature type="transmembrane region" description="Helical" evidence="1">
    <location>
        <begin position="7"/>
        <end position="26"/>
    </location>
</feature>